<dbReference type="EMBL" id="GBXM01102715">
    <property type="protein sequence ID" value="JAH05862.1"/>
    <property type="molecule type" value="Transcribed_RNA"/>
</dbReference>
<protein>
    <submittedName>
        <fullName evidence="2">Uncharacterized protein</fullName>
    </submittedName>
</protein>
<organism evidence="2">
    <name type="scientific">Anguilla anguilla</name>
    <name type="common">European freshwater eel</name>
    <name type="synonym">Muraena anguilla</name>
    <dbReference type="NCBI Taxonomy" id="7936"/>
    <lineage>
        <taxon>Eukaryota</taxon>
        <taxon>Metazoa</taxon>
        <taxon>Chordata</taxon>
        <taxon>Craniata</taxon>
        <taxon>Vertebrata</taxon>
        <taxon>Euteleostomi</taxon>
        <taxon>Actinopterygii</taxon>
        <taxon>Neopterygii</taxon>
        <taxon>Teleostei</taxon>
        <taxon>Anguilliformes</taxon>
        <taxon>Anguillidae</taxon>
        <taxon>Anguilla</taxon>
    </lineage>
</organism>
<reference evidence="2" key="2">
    <citation type="journal article" date="2015" name="Fish Shellfish Immunol.">
        <title>Early steps in the European eel (Anguilla anguilla)-Vibrio vulnificus interaction in the gills: Role of the RtxA13 toxin.</title>
        <authorList>
            <person name="Callol A."/>
            <person name="Pajuelo D."/>
            <person name="Ebbesson L."/>
            <person name="Teles M."/>
            <person name="MacKenzie S."/>
            <person name="Amaro C."/>
        </authorList>
    </citation>
    <scope>NUCLEOTIDE SEQUENCE</scope>
</reference>
<accession>A0A0E9PNL4</accession>
<dbReference type="AlphaFoldDB" id="A0A0E9PNL4"/>
<keyword evidence="1" id="KW-0472">Membrane</keyword>
<feature type="transmembrane region" description="Helical" evidence="1">
    <location>
        <begin position="21"/>
        <end position="37"/>
    </location>
</feature>
<name>A0A0E9PNL4_ANGAN</name>
<keyword evidence="1" id="KW-0812">Transmembrane</keyword>
<evidence type="ECO:0000313" key="2">
    <source>
        <dbReference type="EMBL" id="JAH05862.1"/>
    </source>
</evidence>
<keyword evidence="1" id="KW-1133">Transmembrane helix</keyword>
<evidence type="ECO:0000256" key="1">
    <source>
        <dbReference type="SAM" id="Phobius"/>
    </source>
</evidence>
<sequence>MTSRRHTDVVRAQMKSRRLHSVLLISIFIFIYLFLMTRRSV</sequence>
<proteinExistence type="predicted"/>
<reference evidence="2" key="1">
    <citation type="submission" date="2014-11" db="EMBL/GenBank/DDBJ databases">
        <authorList>
            <person name="Amaro Gonzalez C."/>
        </authorList>
    </citation>
    <scope>NUCLEOTIDE SEQUENCE</scope>
</reference>